<evidence type="ECO:0000313" key="8">
    <source>
        <dbReference type="Proteomes" id="UP000586694"/>
    </source>
</evidence>
<evidence type="ECO:0000256" key="5">
    <source>
        <dbReference type="PIRNR" id="PIRNR000723"/>
    </source>
</evidence>
<evidence type="ECO:0000256" key="3">
    <source>
        <dbReference type="ARBA" id="ARBA00022679"/>
    </source>
</evidence>
<dbReference type="PANTHER" id="PTHR30409:SF1">
    <property type="entry name" value="CARBAMATE KINASE-RELATED"/>
    <property type="match status" value="1"/>
</dbReference>
<dbReference type="GO" id="GO:0005829">
    <property type="term" value="C:cytosol"/>
    <property type="evidence" value="ECO:0007669"/>
    <property type="project" value="TreeGrafter"/>
</dbReference>
<dbReference type="SUPFAM" id="SSF53633">
    <property type="entry name" value="Carbamate kinase-like"/>
    <property type="match status" value="1"/>
</dbReference>
<comment type="similarity">
    <text evidence="1 5">Belongs to the carbamate kinase family.</text>
</comment>
<name>A0A7K4NE03_9ARCH</name>
<organism evidence="7 8">
    <name type="scientific">Marine Group I thaumarchaeote</name>
    <dbReference type="NCBI Taxonomy" id="2511932"/>
    <lineage>
        <taxon>Archaea</taxon>
        <taxon>Nitrososphaerota</taxon>
        <taxon>Marine Group I</taxon>
    </lineage>
</organism>
<evidence type="ECO:0000259" key="6">
    <source>
        <dbReference type="Pfam" id="PF00696"/>
    </source>
</evidence>
<dbReference type="EMBL" id="JACASU010000020">
    <property type="protein sequence ID" value="NWJ99530.1"/>
    <property type="molecule type" value="Genomic_DNA"/>
</dbReference>
<protein>
    <recommendedName>
        <fullName evidence="2 5">Carbamate kinase</fullName>
    </recommendedName>
</protein>
<evidence type="ECO:0000313" key="7">
    <source>
        <dbReference type="EMBL" id="NWJ99530.1"/>
    </source>
</evidence>
<dbReference type="PIRSF" id="PIRSF000723">
    <property type="entry name" value="Carbamate_kin"/>
    <property type="match status" value="1"/>
</dbReference>
<dbReference type="PANTHER" id="PTHR30409">
    <property type="entry name" value="CARBAMATE KINASE"/>
    <property type="match status" value="1"/>
</dbReference>
<accession>A0A7K4NE03</accession>
<proteinExistence type="inferred from homology"/>
<evidence type="ECO:0000256" key="4">
    <source>
        <dbReference type="ARBA" id="ARBA00022777"/>
    </source>
</evidence>
<dbReference type="GO" id="GO:0019546">
    <property type="term" value="P:L-arginine deiminase pathway"/>
    <property type="evidence" value="ECO:0007669"/>
    <property type="project" value="TreeGrafter"/>
</dbReference>
<evidence type="ECO:0000256" key="2">
    <source>
        <dbReference type="ARBA" id="ARBA00020752"/>
    </source>
</evidence>
<dbReference type="Pfam" id="PF00696">
    <property type="entry name" value="AA_kinase"/>
    <property type="match status" value="1"/>
</dbReference>
<evidence type="ECO:0000256" key="1">
    <source>
        <dbReference type="ARBA" id="ARBA00011066"/>
    </source>
</evidence>
<dbReference type="Proteomes" id="UP000586694">
    <property type="component" value="Unassembled WGS sequence"/>
</dbReference>
<dbReference type="GO" id="GO:0008804">
    <property type="term" value="F:carbamate kinase activity"/>
    <property type="evidence" value="ECO:0007669"/>
    <property type="project" value="InterPro"/>
</dbReference>
<dbReference type="Gene3D" id="3.40.1160.10">
    <property type="entry name" value="Acetylglutamate kinase-like"/>
    <property type="match status" value="1"/>
</dbReference>
<dbReference type="InterPro" id="IPR001048">
    <property type="entry name" value="Asp/Glu/Uridylate_kinase"/>
</dbReference>
<dbReference type="InterPro" id="IPR003964">
    <property type="entry name" value="Carb_kinase"/>
</dbReference>
<dbReference type="NCBIfam" id="NF009007">
    <property type="entry name" value="PRK12352.1"/>
    <property type="match status" value="1"/>
</dbReference>
<keyword evidence="3 5" id="KW-0808">Transferase</keyword>
<dbReference type="PRINTS" id="PR01469">
    <property type="entry name" value="CARBMTKINASE"/>
</dbReference>
<keyword evidence="4 5" id="KW-0418">Kinase</keyword>
<dbReference type="AlphaFoldDB" id="A0A7K4NE03"/>
<gene>
    <name evidence="7" type="ORF">HX802_02575</name>
</gene>
<comment type="caution">
    <text evidence="7">The sequence shown here is derived from an EMBL/GenBank/DDBJ whole genome shotgun (WGS) entry which is preliminary data.</text>
</comment>
<dbReference type="CDD" id="cd04235">
    <property type="entry name" value="AAK_CK"/>
    <property type="match status" value="1"/>
</dbReference>
<sequence length="331" mass="35939">MSADKKHQKGSKKKVVIAIGGNAILQKNQIGTFEEQQENTQKAAKGIASIVLGEHLYKISVITHGNGPQVGNLLLQQEFAKNVPRLPMHAAVAMTQGQIGYMLQQALQNEFKKLKKDKKIASLITQTVVSKNDPKLVQPFPSKPIGPYFTELEAKKLRSSTNQIFKKVKPNGVKMWRMVVPSPKPLEIVELDILKELAEDSCLLIAAGGGGIPVIKNGSGFEGVDCVIDKDLSASLLAKSIKASVLLLLTDIDKVKLNYGKSDESDLDVITVKDAKKFLKEEQFLEGSMEPKIQASIDFLESGGDVAIITSFDHALAALNGKAGTRIISKN</sequence>
<feature type="domain" description="Aspartate/glutamate/uridylate kinase" evidence="6">
    <location>
        <begin position="13"/>
        <end position="310"/>
    </location>
</feature>
<dbReference type="FunFam" id="3.40.1160.10:FF:000007">
    <property type="entry name" value="Carbamate kinase"/>
    <property type="match status" value="1"/>
</dbReference>
<reference evidence="7 8" key="1">
    <citation type="journal article" date="2019" name="Environ. Microbiol.">
        <title>Genomics insights into ecotype formation of ammonia-oxidizing archaea in the deep ocean.</title>
        <authorList>
            <person name="Wang Y."/>
            <person name="Huang J.M."/>
            <person name="Cui G.J."/>
            <person name="Nunoura T."/>
            <person name="Takaki Y."/>
            <person name="Li W.L."/>
            <person name="Li J."/>
            <person name="Gao Z.M."/>
            <person name="Takai K."/>
            <person name="Zhang A.Q."/>
            <person name="Stepanauskas R."/>
        </authorList>
    </citation>
    <scope>NUCLEOTIDE SEQUENCE [LARGE SCALE GENOMIC DNA]</scope>
    <source>
        <strain evidence="7 8">L19b</strain>
    </source>
</reference>
<dbReference type="InterPro" id="IPR036393">
    <property type="entry name" value="AceGlu_kinase-like_sf"/>
</dbReference>